<feature type="transmembrane region" description="Helical" evidence="2">
    <location>
        <begin position="90"/>
        <end position="115"/>
    </location>
</feature>
<dbReference type="InterPro" id="IPR025241">
    <property type="entry name" value="DUF4190"/>
</dbReference>
<keyword evidence="2" id="KW-0472">Membrane</keyword>
<keyword evidence="2" id="KW-1133">Transmembrane helix</keyword>
<feature type="compositionally biased region" description="Gly residues" evidence="1">
    <location>
        <begin position="1"/>
        <end position="11"/>
    </location>
</feature>
<dbReference type="Proteomes" id="UP000199707">
    <property type="component" value="Unassembled WGS sequence"/>
</dbReference>
<feature type="region of interest" description="Disordered" evidence="1">
    <location>
        <begin position="1"/>
        <end position="33"/>
    </location>
</feature>
<organism evidence="4 5">
    <name type="scientific">Mycolicibacterium fluoranthenivorans</name>
    <dbReference type="NCBI Taxonomy" id="258505"/>
    <lineage>
        <taxon>Bacteria</taxon>
        <taxon>Bacillati</taxon>
        <taxon>Actinomycetota</taxon>
        <taxon>Actinomycetes</taxon>
        <taxon>Mycobacteriales</taxon>
        <taxon>Mycobacteriaceae</taxon>
        <taxon>Mycolicibacterium</taxon>
    </lineage>
</organism>
<evidence type="ECO:0000313" key="5">
    <source>
        <dbReference type="Proteomes" id="UP000199707"/>
    </source>
</evidence>
<feature type="transmembrane region" description="Helical" evidence="2">
    <location>
        <begin position="45"/>
        <end position="78"/>
    </location>
</feature>
<dbReference type="Pfam" id="PF13828">
    <property type="entry name" value="DUF4190"/>
    <property type="match status" value="1"/>
</dbReference>
<evidence type="ECO:0000256" key="1">
    <source>
        <dbReference type="SAM" id="MobiDB-lite"/>
    </source>
</evidence>
<dbReference type="AlphaFoldDB" id="A0A1G4VDP3"/>
<feature type="domain" description="DUF4190" evidence="3">
    <location>
        <begin position="43"/>
        <end position="109"/>
    </location>
</feature>
<evidence type="ECO:0000313" key="4">
    <source>
        <dbReference type="EMBL" id="SCX04403.1"/>
    </source>
</evidence>
<keyword evidence="2" id="KW-0812">Transmembrane</keyword>
<accession>A0A1G4VDP3</accession>
<gene>
    <name evidence="4" type="ORF">SAMN02799620_00766</name>
</gene>
<dbReference type="RefSeq" id="WP_090353870.1">
    <property type="nucleotide sequence ID" value="NZ_FMUB01000001.1"/>
</dbReference>
<dbReference type="EMBL" id="FMUB01000001">
    <property type="protein sequence ID" value="SCX04403.1"/>
    <property type="molecule type" value="Genomic_DNA"/>
</dbReference>
<protein>
    <recommendedName>
        <fullName evidence="3">DUF4190 domain-containing protein</fullName>
    </recommendedName>
</protein>
<feature type="compositionally biased region" description="Pro residues" evidence="1">
    <location>
        <begin position="19"/>
        <end position="33"/>
    </location>
</feature>
<name>A0A1G4VDP3_9MYCO</name>
<evidence type="ECO:0000259" key="3">
    <source>
        <dbReference type="Pfam" id="PF13828"/>
    </source>
</evidence>
<dbReference type="STRING" id="1502745.SAMN02799620_00766"/>
<reference evidence="5" key="1">
    <citation type="submission" date="2016-10" db="EMBL/GenBank/DDBJ databases">
        <authorList>
            <person name="Varghese N."/>
            <person name="Submissions S."/>
        </authorList>
    </citation>
    <scope>NUCLEOTIDE SEQUENCE [LARGE SCALE GENOMIC DNA]</scope>
    <source>
        <strain evidence="5">UNC267MFSha1.1M11</strain>
    </source>
</reference>
<evidence type="ECO:0000256" key="2">
    <source>
        <dbReference type="SAM" id="Phobius"/>
    </source>
</evidence>
<sequence length="163" mass="16965">MSSYGPYGGQYGEQYPGQGPYPPPPPQPYAGYSPPPIGPRNGLGIAALVLAVVGLLFSWTIAGGIILGLVALIIGFAARGRVKRGEATNGGLALSGIVLGALAIVLGLVFIPVWIGFFSQLGVGDYVDCMQKAGNDRAAQLQCENNMRDKIETDYGVTITPTP</sequence>
<proteinExistence type="predicted"/>